<dbReference type="CDD" id="cd06171">
    <property type="entry name" value="Sigma70_r4"/>
    <property type="match status" value="1"/>
</dbReference>
<gene>
    <name evidence="7" type="ORF">UFOPK1493_04236</name>
</gene>
<dbReference type="Gene3D" id="1.10.10.10">
    <property type="entry name" value="Winged helix-like DNA-binding domain superfamily/Winged helix DNA-binding domain"/>
    <property type="match status" value="1"/>
</dbReference>
<dbReference type="GO" id="GO:0006352">
    <property type="term" value="P:DNA-templated transcription initiation"/>
    <property type="evidence" value="ECO:0007669"/>
    <property type="project" value="InterPro"/>
</dbReference>
<proteinExistence type="inferred from homology"/>
<keyword evidence="5" id="KW-0804">Transcription</keyword>
<dbReference type="AlphaFoldDB" id="A0A6J6GEJ6"/>
<protein>
    <submittedName>
        <fullName evidence="7">Unannotated protein</fullName>
    </submittedName>
</protein>
<evidence type="ECO:0000256" key="1">
    <source>
        <dbReference type="ARBA" id="ARBA00010641"/>
    </source>
</evidence>
<name>A0A6J6GEJ6_9ZZZZ</name>
<evidence type="ECO:0000256" key="2">
    <source>
        <dbReference type="ARBA" id="ARBA00023015"/>
    </source>
</evidence>
<dbReference type="PANTHER" id="PTHR43133">
    <property type="entry name" value="RNA POLYMERASE ECF-TYPE SIGMA FACTO"/>
    <property type="match status" value="1"/>
</dbReference>
<dbReference type="InterPro" id="IPR039425">
    <property type="entry name" value="RNA_pol_sigma-70-like"/>
</dbReference>
<dbReference type="SUPFAM" id="SSF88659">
    <property type="entry name" value="Sigma3 and sigma4 domains of RNA polymerase sigma factors"/>
    <property type="match status" value="1"/>
</dbReference>
<evidence type="ECO:0000256" key="4">
    <source>
        <dbReference type="ARBA" id="ARBA00023125"/>
    </source>
</evidence>
<dbReference type="InterPro" id="IPR013249">
    <property type="entry name" value="RNA_pol_sigma70_r4_t2"/>
</dbReference>
<dbReference type="PANTHER" id="PTHR43133:SF50">
    <property type="entry name" value="ECF RNA POLYMERASE SIGMA FACTOR SIGM"/>
    <property type="match status" value="1"/>
</dbReference>
<dbReference type="InterPro" id="IPR036388">
    <property type="entry name" value="WH-like_DNA-bd_sf"/>
</dbReference>
<dbReference type="InterPro" id="IPR013325">
    <property type="entry name" value="RNA_pol_sigma_r2"/>
</dbReference>
<evidence type="ECO:0000313" key="7">
    <source>
        <dbReference type="EMBL" id="CAB4599716.1"/>
    </source>
</evidence>
<reference evidence="7" key="1">
    <citation type="submission" date="2020-05" db="EMBL/GenBank/DDBJ databases">
        <authorList>
            <person name="Chiriac C."/>
            <person name="Salcher M."/>
            <person name="Ghai R."/>
            <person name="Kavagutti S V."/>
        </authorList>
    </citation>
    <scope>NUCLEOTIDE SEQUENCE</scope>
</reference>
<feature type="domain" description="RNA polymerase sigma factor 70 region 4 type 2" evidence="6">
    <location>
        <begin position="91"/>
        <end position="141"/>
    </location>
</feature>
<evidence type="ECO:0000256" key="5">
    <source>
        <dbReference type="ARBA" id="ARBA00023163"/>
    </source>
</evidence>
<organism evidence="7">
    <name type="scientific">freshwater metagenome</name>
    <dbReference type="NCBI Taxonomy" id="449393"/>
    <lineage>
        <taxon>unclassified sequences</taxon>
        <taxon>metagenomes</taxon>
        <taxon>ecological metagenomes</taxon>
    </lineage>
</organism>
<dbReference type="Pfam" id="PF08281">
    <property type="entry name" value="Sigma70_r4_2"/>
    <property type="match status" value="1"/>
</dbReference>
<dbReference type="EMBL" id="CAEZSR010000309">
    <property type="protein sequence ID" value="CAB4599716.1"/>
    <property type="molecule type" value="Genomic_DNA"/>
</dbReference>
<dbReference type="InterPro" id="IPR013324">
    <property type="entry name" value="RNA_pol_sigma_r3/r4-like"/>
</dbReference>
<dbReference type="GO" id="GO:0003677">
    <property type="term" value="F:DNA binding"/>
    <property type="evidence" value="ECO:0007669"/>
    <property type="project" value="UniProtKB-KW"/>
</dbReference>
<keyword evidence="2" id="KW-0805">Transcription regulation</keyword>
<dbReference type="Gene3D" id="1.10.1740.10">
    <property type="match status" value="1"/>
</dbReference>
<comment type="similarity">
    <text evidence="1">Belongs to the sigma-70 factor family. ECF subfamily.</text>
</comment>
<dbReference type="GO" id="GO:0016987">
    <property type="term" value="F:sigma factor activity"/>
    <property type="evidence" value="ECO:0007669"/>
    <property type="project" value="UniProtKB-KW"/>
</dbReference>
<dbReference type="SUPFAM" id="SSF88946">
    <property type="entry name" value="Sigma2 domain of RNA polymerase sigma factors"/>
    <property type="match status" value="1"/>
</dbReference>
<keyword evidence="4" id="KW-0238">DNA-binding</keyword>
<sequence length="152" mass="17062">MRSDRAFDAFVRDAEPRLRRALLGAVGVDRVDDAVAEALGYAYEHRARLDEMANPVGYLFRVGQSRTRQRKPLRLFRSDEPVHIPDVEPRLIGALQELPDTQRIAVWLAHGCGWPHAEIADVLDVSPSTVATHVSRGLQRLRTELGVTDAHH</sequence>
<accession>A0A6J6GEJ6</accession>
<evidence type="ECO:0000259" key="6">
    <source>
        <dbReference type="Pfam" id="PF08281"/>
    </source>
</evidence>
<evidence type="ECO:0000256" key="3">
    <source>
        <dbReference type="ARBA" id="ARBA00023082"/>
    </source>
</evidence>
<keyword evidence="3" id="KW-0731">Sigma factor</keyword>